<feature type="compositionally biased region" description="Basic and acidic residues" evidence="2">
    <location>
        <begin position="872"/>
        <end position="884"/>
    </location>
</feature>
<feature type="region of interest" description="Disordered" evidence="2">
    <location>
        <begin position="1552"/>
        <end position="1579"/>
    </location>
</feature>
<dbReference type="KEGG" id="cbr:CBG_05298"/>
<keyword evidence="1" id="KW-0175">Coiled coil</keyword>
<feature type="region of interest" description="Disordered" evidence="2">
    <location>
        <begin position="651"/>
        <end position="700"/>
    </location>
</feature>
<accession>A8WZK1</accession>
<proteinExistence type="predicted"/>
<dbReference type="HOGENOM" id="CLU_230145_0_0_1"/>
<evidence type="ECO:0000256" key="1">
    <source>
        <dbReference type="SAM" id="Coils"/>
    </source>
</evidence>
<feature type="coiled-coil region" evidence="1">
    <location>
        <begin position="982"/>
        <end position="1009"/>
    </location>
</feature>
<dbReference type="InParanoid" id="A8WZK1"/>
<feature type="compositionally biased region" description="Polar residues" evidence="2">
    <location>
        <begin position="1506"/>
        <end position="1518"/>
    </location>
</feature>
<reference evidence="3 4" key="1">
    <citation type="journal article" date="2003" name="PLoS Biol.">
        <title>The genome sequence of Caenorhabditis briggsae: a platform for comparative genomics.</title>
        <authorList>
            <person name="Stein L.D."/>
            <person name="Bao Z."/>
            <person name="Blasiar D."/>
            <person name="Blumenthal T."/>
            <person name="Brent M.R."/>
            <person name="Chen N."/>
            <person name="Chinwalla A."/>
            <person name="Clarke L."/>
            <person name="Clee C."/>
            <person name="Coghlan A."/>
            <person name="Coulson A."/>
            <person name="D'Eustachio P."/>
            <person name="Fitch D.H."/>
            <person name="Fulton L.A."/>
            <person name="Fulton R.E."/>
            <person name="Griffiths-Jones S."/>
            <person name="Harris T.W."/>
            <person name="Hillier L.W."/>
            <person name="Kamath R."/>
            <person name="Kuwabara P.E."/>
            <person name="Mardis E.R."/>
            <person name="Marra M.A."/>
            <person name="Miner T.L."/>
            <person name="Minx P."/>
            <person name="Mullikin J.C."/>
            <person name="Plumb R.W."/>
            <person name="Rogers J."/>
            <person name="Schein J.E."/>
            <person name="Sohrmann M."/>
            <person name="Spieth J."/>
            <person name="Stajich J.E."/>
            <person name="Wei C."/>
            <person name="Willey D."/>
            <person name="Wilson R.K."/>
            <person name="Durbin R."/>
            <person name="Waterston R.H."/>
        </authorList>
    </citation>
    <scope>NUCLEOTIDE SEQUENCE [LARGE SCALE GENOMIC DNA]</scope>
    <source>
        <strain evidence="3 4">AF16</strain>
    </source>
</reference>
<dbReference type="CTD" id="8587592"/>
<feature type="region of interest" description="Disordered" evidence="2">
    <location>
        <begin position="236"/>
        <end position="261"/>
    </location>
</feature>
<feature type="compositionally biased region" description="Polar residues" evidence="2">
    <location>
        <begin position="840"/>
        <end position="859"/>
    </location>
</feature>
<feature type="region of interest" description="Disordered" evidence="2">
    <location>
        <begin position="1459"/>
        <end position="1478"/>
    </location>
</feature>
<sequence>MNIELSQTVQRWCIPKRSTLAQEFPQLLIVKEKTKSYVTMSHNFVACDAATERQHRAYVFANQQVFQHAWLRDAWATLNIEDETTWEYVNFMMISELEREKFEADVLARTVHPNIKFVEAKVHLLPHVFSQKAPRGRGNFNPRYQQRNNSWTRQNFAQRQHFQSPQHNYDHRADTYQAPQNSFYPMQQYFSGPFQTVSPMAVPIPPAPVGYVPVNHGYNNTFSAAPMQNGYSQQILPNGGYYPSPTESRDSGVYTSSPSNGYEGNRNIQYIPAPYPNDEQHVPAFPSDMAQIHDLLPSRSLRQDAYREVQMVNVEPQMQTTIEPEPNFEKNLQIISGQHEESQTAVEKDNGNDDSSLQVSKNVATLQVVIEKHAKLTESTDLDTKEIEGQDTSDEATETASMPSNSESVLPTAPKSAKFMEEIKPPSIGTPVEDNIQTTTELEFEKESPIVTDDVSGASNKDLNCDLSKLKPVQSMECSDFDAEGLKDQFTSDEATLTLVPHAHESAIFVVEAKLLPSIGTTVEYDIPINIELELQTESQIVTEDMSGATKKDSDLNCEQSKYEKPVQPVERSDFDAEGLKDQFTSDEATLILLPQAADSAKFVVEAKLLPIIETTAVCDIQTTIEFQVEMNGQMLVQQHKKPQMAVEVDKGKIEPRLQISRSKDVDTRPNVADDTPGASNTESDPSKLEKPVLTTPMTPIDTETKKLKGKITDDGPADPYNSDFIIPYISKLAEDLEFPSPLDADVPTVENEKPIKPLMSEVLLAAIEKEKGTVNPCLNAAPILQRNMCQKGNKNLKSCTNSHASEATSLSQIKKSDKRFHNKTPKAPKNQLPAKQEQDSTSEWKTVKGSSKDTNNNKKLAVAEEQPPVAKESKKSPSSKELKASTTVSSISPTLKAEQSGKENLVDSTTDKPDQPEKSQTPKSSLKKSMKNKKKDKKAKTAKSSVIDDLDTLLEQFKEEDKKSAEKSGKVCEAVFDPANGHKKKRTIRQYRAEREEAERNEQEVFDSLKTEGQRLEICVNVTLQQFIEELNYCVINRSPMFNWPECPLRDLFESEEITRKRDDLVLAFIHSRISDQFERVGTTAKLRELYYRFIRRHYISNLGFILEPLAQILLEITFEDEREFFGRMLNKRELREKLKMSHNFVACDAATERQNRACAFANQQVFKHAWVQHAWSSLDIEDESTWEYINSMEISELERKKFEADVLTSNVHPNIKFLKAEEDLLPFVVRLRAPRGRGDFNQRNQQRNNNWTRQNFVQQQNFEQRADAFQAPQNFNYPMHEHFSGPLQTPPMAVPISSAPVNYVPVNHGYNNTFFAAPMQNGYSQSNQPNGGYYPFPTESRDSGVYTSSPSNAYEGSHNIQYIPASDPRDVPYASVIPPGVSQIYDPSQGVPPQSVDFNYPMQQYYSGPSQAVPWMAGKIPQGPFGYVPVNRGYNNTLSAAPMQNGYNQNILPNGGHYPCPTESRDSGVYTSSLSNGSEGCQNFQQVLASSPSDDPYASVFSPEASQIHDSSPSRSLRQDAHRKVQTANAKPLIQTTIKVEPNYESNLQVVSGQHEEPQLTVEDDNGNKDTPQQVSDDVSTLQVVIEKPAEFMESTDFDTEKTEKHDTSNEATVTLAKQRNSESGLPTAPESAEFVEKVKPLSIGTTVEDNTQTTTELVLEQEGSIVTDDVSGASNKDLNCDVSKLKPVQSMECSDFDAEGLKDQFTSDEATLILLPHAHESAKFVVEAKLLPSIETTAVCDIQTTIEFQVEMNGQMLVQQHKKPQMAVEVDKGKIEPRLQISRSKDVDTRPNVADDTPGASNTESDPSKLEKPVLTTPMTPIDTETKKLKGKITDDGPADPYNSDFIIPYISKLAEDLEFPSLTSKASDSVVKCLKDADVPMVENEKPIKPLMSEVLLAAIEKEKGTVNPCLNAAPILQRNICQKENKNLKSCTNSQASEATSLSQIKKSEKQFYNKKLEPPTNHLPAKQEQDSTSGWKTVKGSSKDTNNNKKLAVSAEQPPVAKDSKKSPSSKELKASTTSSSISPTLKTEQSVKEILAESFIDTPDQPEKSQITESSQKKSMRNKKKVQKAKAARPSVIEDFDTLLKQFKEEDRKSAEKKGEVREVVFEKTNGNKKKRTIRQYQAEKWQYEAEKEEAERNGQELIDSFENVDKRLEICVNFGLPLFFVELDDCVKNRSPMFNWPECPVRDFSESDETTRDRDELVLRFINIRILDQFKGVGTTCVLQDKFYSFLGRHYNSNLGPILEPLARIRMEREIILHDDWELIVRMLNKREHRAEWKEFNFHYMRSTDKIRFD</sequence>
<feature type="region of interest" description="Disordered" evidence="2">
    <location>
        <begin position="380"/>
        <end position="413"/>
    </location>
</feature>
<feature type="compositionally biased region" description="Basic residues" evidence="2">
    <location>
        <begin position="2065"/>
        <end position="2078"/>
    </location>
</feature>
<dbReference type="WormBase" id="CBG05298">
    <property type="protein sequence ID" value="CBP42527"/>
    <property type="gene ID" value="WBGene00027781"/>
</dbReference>
<feature type="compositionally biased region" description="Basic and acidic residues" evidence="2">
    <location>
        <begin position="900"/>
        <end position="918"/>
    </location>
</feature>
<evidence type="ECO:0000256" key="2">
    <source>
        <dbReference type="SAM" id="MobiDB-lite"/>
    </source>
</evidence>
<evidence type="ECO:0000313" key="4">
    <source>
        <dbReference type="Proteomes" id="UP000008549"/>
    </source>
</evidence>
<feature type="region of interest" description="Disordered" evidence="2">
    <location>
        <begin position="806"/>
        <end position="945"/>
    </location>
</feature>
<gene>
    <name evidence="3 5" type="ORF">CBG05298</name>
    <name evidence="3" type="ORF">CBG_05298</name>
</gene>
<feature type="compositionally biased region" description="Basic residues" evidence="2">
    <location>
        <begin position="926"/>
        <end position="942"/>
    </location>
</feature>
<feature type="compositionally biased region" description="Basic and acidic residues" evidence="2">
    <location>
        <begin position="2008"/>
        <end position="2020"/>
    </location>
</feature>
<evidence type="ECO:0000313" key="5">
    <source>
        <dbReference type="WormBase" id="CBG05298"/>
    </source>
</evidence>
<organism evidence="3 4">
    <name type="scientific">Caenorhabditis briggsae</name>
    <dbReference type="NCBI Taxonomy" id="6238"/>
    <lineage>
        <taxon>Eukaryota</taxon>
        <taxon>Metazoa</taxon>
        <taxon>Ecdysozoa</taxon>
        <taxon>Nematoda</taxon>
        <taxon>Chromadorea</taxon>
        <taxon>Rhabditida</taxon>
        <taxon>Rhabditina</taxon>
        <taxon>Rhabditomorpha</taxon>
        <taxon>Rhabditoidea</taxon>
        <taxon>Rhabditidae</taxon>
        <taxon>Peloderinae</taxon>
        <taxon>Caenorhabditis</taxon>
    </lineage>
</organism>
<feature type="compositionally biased region" description="Basic residues" evidence="2">
    <location>
        <begin position="817"/>
        <end position="827"/>
    </location>
</feature>
<dbReference type="GeneID" id="8587592"/>
<evidence type="ECO:0000313" key="3">
    <source>
        <dbReference type="EMBL" id="CAP25811.1"/>
    </source>
</evidence>
<dbReference type="Proteomes" id="UP000008549">
    <property type="component" value="Unassembled WGS sequence"/>
</dbReference>
<feature type="compositionally biased region" description="Basic and acidic residues" evidence="2">
    <location>
        <begin position="1774"/>
        <end position="1792"/>
    </location>
</feature>
<feature type="compositionally biased region" description="Basic and acidic residues" evidence="2">
    <location>
        <begin position="651"/>
        <end position="668"/>
    </location>
</feature>
<dbReference type="EMBL" id="HE601042">
    <property type="protein sequence ID" value="CAP25811.1"/>
    <property type="molecule type" value="Genomic_DNA"/>
</dbReference>
<name>A8WZK1_CAEBR</name>
<keyword evidence="4" id="KW-1185">Reference proteome</keyword>
<reference evidence="3 4" key="2">
    <citation type="journal article" date="2011" name="PLoS Genet.">
        <title>Caenorhabditis briggsae recombinant inbred line genotypes reveal inter-strain incompatibility and the evolution of recombination.</title>
        <authorList>
            <person name="Ross J.A."/>
            <person name="Koboldt D.C."/>
            <person name="Staisch J.E."/>
            <person name="Chamberlin H.M."/>
            <person name="Gupta B.P."/>
            <person name="Miller R.D."/>
            <person name="Baird S.E."/>
            <person name="Haag E.S."/>
        </authorList>
    </citation>
    <scope>NUCLEOTIDE SEQUENCE [LARGE SCALE GENOMIC DNA]</scope>
    <source>
        <strain evidence="3 4">AF16</strain>
    </source>
</reference>
<feature type="region of interest" description="Disordered" evidence="2">
    <location>
        <begin position="1774"/>
        <end position="1824"/>
    </location>
</feature>
<protein>
    <submittedName>
        <fullName evidence="3">Protein CBG05298</fullName>
    </submittedName>
</protein>
<dbReference type="RefSeq" id="XP_002645593.1">
    <property type="nucleotide sequence ID" value="XM_002645547.1"/>
</dbReference>
<feature type="region of interest" description="Disordered" evidence="2">
    <location>
        <begin position="1328"/>
        <end position="1350"/>
    </location>
</feature>
<feature type="compositionally biased region" description="Polar residues" evidence="2">
    <location>
        <begin position="398"/>
        <end position="409"/>
    </location>
</feature>
<feature type="compositionally biased region" description="Polar residues" evidence="2">
    <location>
        <begin position="2021"/>
        <end position="2035"/>
    </location>
</feature>
<feature type="region of interest" description="Disordered" evidence="2">
    <location>
        <begin position="1961"/>
        <end position="2078"/>
    </location>
</feature>
<feature type="compositionally biased region" description="Polar residues" evidence="2">
    <location>
        <begin position="1976"/>
        <end position="1995"/>
    </location>
</feature>
<feature type="region of interest" description="Disordered" evidence="2">
    <location>
        <begin position="1494"/>
        <end position="1534"/>
    </location>
</feature>